<dbReference type="SFLD" id="SFLDG00002">
    <property type="entry name" value="C1.7:_P-type_atpase_like"/>
    <property type="match status" value="1"/>
</dbReference>
<comment type="subcellular location">
    <subcellularLocation>
        <location evidence="1">Cell membrane</location>
        <topology evidence="1">Multi-pass membrane protein</topology>
    </subcellularLocation>
</comment>
<protein>
    <submittedName>
        <fullName evidence="11">Putative cation-transporting ATPase I</fullName>
    </submittedName>
</protein>
<keyword evidence="7 9" id="KW-0472">Membrane</keyword>
<dbReference type="GO" id="GO:0016887">
    <property type="term" value="F:ATP hydrolysis activity"/>
    <property type="evidence" value="ECO:0007669"/>
    <property type="project" value="InterPro"/>
</dbReference>
<dbReference type="InterPro" id="IPR036412">
    <property type="entry name" value="HAD-like_sf"/>
</dbReference>
<dbReference type="PANTHER" id="PTHR42861">
    <property type="entry name" value="CALCIUM-TRANSPORTING ATPASE"/>
    <property type="match status" value="1"/>
</dbReference>
<accession>A0A5M3WIM5</accession>
<organism evidence="11 12">
    <name type="scientific">Acrocarpospora macrocephala</name>
    <dbReference type="NCBI Taxonomy" id="150177"/>
    <lineage>
        <taxon>Bacteria</taxon>
        <taxon>Bacillati</taxon>
        <taxon>Actinomycetota</taxon>
        <taxon>Actinomycetes</taxon>
        <taxon>Streptosporangiales</taxon>
        <taxon>Streptosporangiaceae</taxon>
        <taxon>Acrocarpospora</taxon>
    </lineage>
</organism>
<dbReference type="SUPFAM" id="SSF81653">
    <property type="entry name" value="Calcium ATPase, transduction domain A"/>
    <property type="match status" value="1"/>
</dbReference>
<keyword evidence="5" id="KW-1278">Translocase</keyword>
<dbReference type="InterPro" id="IPR004014">
    <property type="entry name" value="ATPase_P-typ_cation-transptr_N"/>
</dbReference>
<dbReference type="PRINTS" id="PR00120">
    <property type="entry name" value="HATPASE"/>
</dbReference>
<dbReference type="SFLD" id="SFLDF00027">
    <property type="entry name" value="p-type_atpase"/>
    <property type="match status" value="1"/>
</dbReference>
<evidence type="ECO:0000259" key="10">
    <source>
        <dbReference type="SMART" id="SM00831"/>
    </source>
</evidence>
<dbReference type="Gene3D" id="2.70.150.10">
    <property type="entry name" value="Calcium-transporting ATPase, cytoplasmic transduction domain A"/>
    <property type="match status" value="1"/>
</dbReference>
<keyword evidence="4" id="KW-0067">ATP-binding</keyword>
<evidence type="ECO:0000256" key="3">
    <source>
        <dbReference type="ARBA" id="ARBA00022741"/>
    </source>
</evidence>
<gene>
    <name evidence="11" type="primary">ctpI</name>
    <name evidence="11" type="ORF">Amac_026030</name>
</gene>
<dbReference type="GO" id="GO:0005524">
    <property type="term" value="F:ATP binding"/>
    <property type="evidence" value="ECO:0007669"/>
    <property type="project" value="UniProtKB-KW"/>
</dbReference>
<dbReference type="InterPro" id="IPR008250">
    <property type="entry name" value="ATPase_P-typ_transduc_dom_A_sf"/>
</dbReference>
<dbReference type="InterPro" id="IPR044492">
    <property type="entry name" value="P_typ_ATPase_HD_dom"/>
</dbReference>
<dbReference type="Pfam" id="PF00122">
    <property type="entry name" value="E1-E2_ATPase"/>
    <property type="match status" value="1"/>
</dbReference>
<evidence type="ECO:0000256" key="1">
    <source>
        <dbReference type="ARBA" id="ARBA00004651"/>
    </source>
</evidence>
<dbReference type="EMBL" id="BLAE01000013">
    <property type="protein sequence ID" value="GES09007.1"/>
    <property type="molecule type" value="Genomic_DNA"/>
</dbReference>
<evidence type="ECO:0000256" key="2">
    <source>
        <dbReference type="ARBA" id="ARBA00022692"/>
    </source>
</evidence>
<dbReference type="NCBIfam" id="TIGR01494">
    <property type="entry name" value="ATPase_P-type"/>
    <property type="match status" value="2"/>
</dbReference>
<dbReference type="Gene3D" id="1.20.1110.10">
    <property type="entry name" value="Calcium-transporting ATPase, transmembrane domain"/>
    <property type="match status" value="1"/>
</dbReference>
<sequence length="1452" mass="150195">MFGQMLTLAIGMVRWLPVPELVRGEASRLGTMVDSLPVPGRRRGRRSGPAEAGGLCVHVRGLHLPGMEPAVEALERRLKATGGVTRTEVNRALGYVFLAGEALDEDSLIGLIEEVEREHALDNAPYAGGVALPDAPAAMLGFGVRLAGLGVSAAGRLAGVRGLPPAVPLAVALADSYPWLRNVLARRFGEQPTDALFGISTTLANVLSFRPVGQLIDTAGAGLLLAESRAHHHAWTRAAVNAVSHRSEPRVRLDRPVPLPPGPIESYSDRAIPVAFAAYGLTAILSRVPGRDLAFLGAAAPKAARLGRDGFGAELGRGLAERDVLVLDHRALRRLDRIDTVVVDADTLLTGNWSVHRVSELGPDDDPAEVHAVIHELVDPADPWQRRKQAAWAVEPSGTQHDTLTLTRNGRTVAHVAMIAELHPLAKALIEAAGSAGTVLLAGGPRDAGHRLGVTGTLTGGRRLAAEVRALQVDGHGVAVVSAAGRAALAAADLGVGIASAKHKRWTADVSCDLAGAVLLLGTAGAARQTSKRSVRLALAGSCCAVLLGLATPGGGRTAFVTVNLAAGIALATGMWTARQMLRRPAPIPHDPTPWHIMPVGAVLDRLRTTIQGLPDGEAELRRVAPPANGGPPGFFKIFCEELANPLTPVLAAGAAVSAVVGSVADAALIGGVLGVNALIGGVQRQGADRALHSLLTTTAVQARLRRDGQMLETPADRLVPGDVVELEAGDSVPADCRLIEADNLEVDESALTGESLPVPKTARPVSADTVADRRSMAYQGTIVAAGSGVGVVVATGEATEAGRSARTAMDGPPAGGVEARLNELTRRILPLSLGAGGLLIVLDLLRGRTLGASLGQGVSLAVAAVPEGLPFVATVAELASAKRLSKRGVLVRNPGTIETLGRVDVLCFDKTGTLTEGRIRLRRVSDGRADSPLSRLTPELRRVLVTAVRACPTPGDALPHPTDRAVVDGAARADVGIGAWQLVDEMPFEPGRGYHAALGKVDGGEQRLSVKGAPEIVLERSARWLIDGAEVPLGDKEREELYQNVDRLARQGYRVLAVAERPASNRRDLDESRIDGLTLLGLLALADPVRATAAMGVARLQQAGVRHVIVTGDHPSTAEAIAAELNALNGGRILTGADLDALSDPELAEVLPEVAVFARTTPAHKVRIVKAFRDSGRVVAVTGDGANDAPAIRLADVGIALGEGATQAARGAADVVVTDDRIETITDAIAEGRAMWTSVRDALAILLGGNLGEVAYTVGAGALGGTAALNARQLLLVNLLTDMLPALAVAVRPPAGTSPEQLLAEGPEASLGEPLGRDITLRAGVTAAAATAAALLDGMIGPRWNTSTVALVALVSAQLMQTMTISRGDRTILAAGAVSLGALALIVTIPGVSTLFGCRPLGPWGWMIAIGTAAAATTIGLRLSNAPQVPHAPHAPLVPQVPQALQVPHVG</sequence>
<dbReference type="GO" id="GO:0005886">
    <property type="term" value="C:plasma membrane"/>
    <property type="evidence" value="ECO:0007669"/>
    <property type="project" value="UniProtKB-SubCell"/>
</dbReference>
<dbReference type="SUPFAM" id="SSF81665">
    <property type="entry name" value="Calcium ATPase, transmembrane domain M"/>
    <property type="match status" value="1"/>
</dbReference>
<keyword evidence="2 9" id="KW-0812">Transmembrane</keyword>
<dbReference type="SMART" id="SM00831">
    <property type="entry name" value="Cation_ATPase_N"/>
    <property type="match status" value="1"/>
</dbReference>
<evidence type="ECO:0000313" key="11">
    <source>
        <dbReference type="EMBL" id="GES09007.1"/>
    </source>
</evidence>
<keyword evidence="3" id="KW-0547">Nucleotide-binding</keyword>
<dbReference type="PRINTS" id="PR00119">
    <property type="entry name" value="CATATPASE"/>
</dbReference>
<feature type="transmembrane region" description="Helical" evidence="9">
    <location>
        <begin position="1405"/>
        <end position="1424"/>
    </location>
</feature>
<proteinExistence type="predicted"/>
<keyword evidence="6 9" id="KW-1133">Transmembrane helix</keyword>
<reference evidence="11 12" key="1">
    <citation type="submission" date="2019-10" db="EMBL/GenBank/DDBJ databases">
        <title>Whole genome shotgun sequence of Acrocarpospora macrocephala NBRC 16266.</title>
        <authorList>
            <person name="Ichikawa N."/>
            <person name="Kimura A."/>
            <person name="Kitahashi Y."/>
            <person name="Komaki H."/>
            <person name="Oguchi A."/>
        </authorList>
    </citation>
    <scope>NUCLEOTIDE SEQUENCE [LARGE SCALE GENOMIC DNA]</scope>
    <source>
        <strain evidence="11 12">NBRC 16266</strain>
    </source>
</reference>
<keyword evidence="12" id="KW-1185">Reference proteome</keyword>
<dbReference type="SUPFAM" id="SSF81660">
    <property type="entry name" value="Metal cation-transporting ATPase, ATP-binding domain N"/>
    <property type="match status" value="1"/>
</dbReference>
<feature type="transmembrane region" description="Helical" evidence="9">
    <location>
        <begin position="1373"/>
        <end position="1393"/>
    </location>
</feature>
<dbReference type="Pfam" id="PF00689">
    <property type="entry name" value="Cation_ATPase_C"/>
    <property type="match status" value="1"/>
</dbReference>
<evidence type="ECO:0000313" key="12">
    <source>
        <dbReference type="Proteomes" id="UP000331127"/>
    </source>
</evidence>
<dbReference type="Gene3D" id="3.40.50.1000">
    <property type="entry name" value="HAD superfamily/HAD-like"/>
    <property type="match status" value="1"/>
</dbReference>
<dbReference type="InterPro" id="IPR023299">
    <property type="entry name" value="ATPase_P-typ_cyto_dom_N"/>
</dbReference>
<comment type="caution">
    <text evidence="11">The sequence shown here is derived from an EMBL/GenBank/DDBJ whole genome shotgun (WGS) entry which is preliminary data.</text>
</comment>
<dbReference type="InterPro" id="IPR059000">
    <property type="entry name" value="ATPase_P-type_domA"/>
</dbReference>
<evidence type="ECO:0000256" key="9">
    <source>
        <dbReference type="SAM" id="Phobius"/>
    </source>
</evidence>
<dbReference type="InterPro" id="IPR001757">
    <property type="entry name" value="P_typ_ATPase"/>
</dbReference>
<dbReference type="SUPFAM" id="SSF56784">
    <property type="entry name" value="HAD-like"/>
    <property type="match status" value="1"/>
</dbReference>
<evidence type="ECO:0000256" key="8">
    <source>
        <dbReference type="ARBA" id="ARBA00049360"/>
    </source>
</evidence>
<dbReference type="InterPro" id="IPR023298">
    <property type="entry name" value="ATPase_P-typ_TM_dom_sf"/>
</dbReference>
<name>A0A5M3WIM5_9ACTN</name>
<dbReference type="Gene3D" id="3.40.1110.10">
    <property type="entry name" value="Calcium-transporting ATPase, cytoplasmic domain N"/>
    <property type="match status" value="1"/>
</dbReference>
<dbReference type="Proteomes" id="UP000331127">
    <property type="component" value="Unassembled WGS sequence"/>
</dbReference>
<evidence type="ECO:0000256" key="4">
    <source>
        <dbReference type="ARBA" id="ARBA00022840"/>
    </source>
</evidence>
<dbReference type="SFLD" id="SFLDS00003">
    <property type="entry name" value="Haloacid_Dehalogenase"/>
    <property type="match status" value="1"/>
</dbReference>
<dbReference type="PROSITE" id="PS00154">
    <property type="entry name" value="ATPASE_E1_E2"/>
    <property type="match status" value="1"/>
</dbReference>
<dbReference type="InterPro" id="IPR006068">
    <property type="entry name" value="ATPase_P-typ_cation-transptr_C"/>
</dbReference>
<evidence type="ECO:0000256" key="6">
    <source>
        <dbReference type="ARBA" id="ARBA00022989"/>
    </source>
</evidence>
<evidence type="ECO:0000256" key="5">
    <source>
        <dbReference type="ARBA" id="ARBA00022967"/>
    </source>
</evidence>
<evidence type="ECO:0000256" key="7">
    <source>
        <dbReference type="ARBA" id="ARBA00023136"/>
    </source>
</evidence>
<dbReference type="InterPro" id="IPR018303">
    <property type="entry name" value="ATPase_P-typ_P_site"/>
</dbReference>
<feature type="domain" description="Cation-transporting P-type ATPase N-terminal" evidence="10">
    <location>
        <begin position="594"/>
        <end position="663"/>
    </location>
</feature>
<dbReference type="Pfam" id="PF13246">
    <property type="entry name" value="Cation_ATPase"/>
    <property type="match status" value="1"/>
</dbReference>
<comment type="catalytic activity">
    <reaction evidence="8">
        <text>ATP + H2O = ADP + phosphate + H(+)</text>
        <dbReference type="Rhea" id="RHEA:13065"/>
        <dbReference type="ChEBI" id="CHEBI:15377"/>
        <dbReference type="ChEBI" id="CHEBI:15378"/>
        <dbReference type="ChEBI" id="CHEBI:30616"/>
        <dbReference type="ChEBI" id="CHEBI:43474"/>
        <dbReference type="ChEBI" id="CHEBI:456216"/>
    </reaction>
</comment>
<dbReference type="InterPro" id="IPR023214">
    <property type="entry name" value="HAD_sf"/>
</dbReference>